<dbReference type="OrthoDB" id="4848435at2759"/>
<dbReference type="RefSeq" id="XP_031881834.1">
    <property type="nucleotide sequence ID" value="XM_032021259.1"/>
</dbReference>
<dbReference type="EMBL" id="ANPB02000005">
    <property type="protein sequence ID" value="KAF4482150.1"/>
    <property type="molecule type" value="Genomic_DNA"/>
</dbReference>
<reference evidence="3 4" key="2">
    <citation type="submission" date="2020-04" db="EMBL/GenBank/DDBJ databases">
        <title>Genome sequencing and assembly of multiple isolates from the Colletotrichum gloeosporioides species complex.</title>
        <authorList>
            <person name="Gan P."/>
            <person name="Shirasu K."/>
        </authorList>
    </citation>
    <scope>NUCLEOTIDE SEQUENCE [LARGE SCALE GENOMIC DNA]</scope>
    <source>
        <strain evidence="3 4">Nara gc5</strain>
    </source>
</reference>
<dbReference type="InParanoid" id="A0A7J6J1C7"/>
<dbReference type="Proteomes" id="UP000011096">
    <property type="component" value="Unassembled WGS sequence"/>
</dbReference>
<keyword evidence="1" id="KW-0175">Coiled coil</keyword>
<feature type="region of interest" description="Disordered" evidence="2">
    <location>
        <begin position="284"/>
        <end position="421"/>
    </location>
</feature>
<feature type="compositionally biased region" description="Low complexity" evidence="2">
    <location>
        <begin position="386"/>
        <end position="407"/>
    </location>
</feature>
<keyword evidence="4" id="KW-1185">Reference proteome</keyword>
<evidence type="ECO:0000313" key="3">
    <source>
        <dbReference type="EMBL" id="KAF4482150.1"/>
    </source>
</evidence>
<gene>
    <name evidence="3" type="ORF">CGGC5_v010212</name>
</gene>
<name>A0A7J6J1C7_COLFN</name>
<dbReference type="GeneID" id="43605465"/>
<comment type="caution">
    <text evidence="3">The sequence shown here is derived from an EMBL/GenBank/DDBJ whole genome shotgun (WGS) entry which is preliminary data.</text>
</comment>
<feature type="coiled-coil region" evidence="1">
    <location>
        <begin position="52"/>
        <end position="128"/>
    </location>
</feature>
<evidence type="ECO:0000256" key="1">
    <source>
        <dbReference type="SAM" id="Coils"/>
    </source>
</evidence>
<evidence type="ECO:0000313" key="4">
    <source>
        <dbReference type="Proteomes" id="UP000011096"/>
    </source>
</evidence>
<feature type="compositionally biased region" description="Basic and acidic residues" evidence="2">
    <location>
        <begin position="314"/>
        <end position="324"/>
    </location>
</feature>
<protein>
    <submittedName>
        <fullName evidence="3">Uncharacterized protein</fullName>
    </submittedName>
</protein>
<evidence type="ECO:0000256" key="2">
    <source>
        <dbReference type="SAM" id="MobiDB-lite"/>
    </source>
</evidence>
<feature type="compositionally biased region" description="Acidic residues" evidence="2">
    <location>
        <begin position="345"/>
        <end position="365"/>
    </location>
</feature>
<dbReference type="AlphaFoldDB" id="A0A7J6J1C7"/>
<reference evidence="3 4" key="1">
    <citation type="submission" date="2012-08" db="EMBL/GenBank/DDBJ databases">
        <authorList>
            <person name="Gan P.H.P."/>
            <person name="Ikeda K."/>
            <person name="Irieda H."/>
            <person name="Narusaka M."/>
            <person name="O'Connell R.J."/>
            <person name="Narusaka Y."/>
            <person name="Takano Y."/>
            <person name="Kubo Y."/>
            <person name="Shirasu K."/>
        </authorList>
    </citation>
    <scope>NUCLEOTIDE SEQUENCE [LARGE SCALE GENOMIC DNA]</scope>
    <source>
        <strain evidence="3 4">Nara gc5</strain>
    </source>
</reference>
<sequence>MDPLWLAPHDRDERSCKGCGNYGKHIDMFGYYCAVWDRNMAVAGRTMAERAFARAERMLAAAQEGVDAWEEQIEAQDALVDSLREALDAAEARREDLDEKLAAQQALCERAERQKMALIDMMRAAEYREDAEAAAMENAGEEAGNFDAEMEGAERVQALDPHFWEAGTEWWDEETDDEPEELSFEQSTAYYAWELAYKRRIAGRRTHEAERQHGRRKRAERQLYVERRVREAEAAGGMIDADHCDHLVRSHIRAREQQGRQHAAREYAQEQRQRLSRVEAWAAGVQTPTPGPSVKQEDELSELHSPAMLSRVSVKREGTGEDLWRVASAVPDRTDVKQEMKVEEDMGEDPEEEEEEEGEEEEEVEVMTRVPEKEEPEPESEPQPGPSRSIPATPRAPASPAASGRPQRTTRRTRRTQPYPS</sequence>
<proteinExistence type="predicted"/>
<feature type="compositionally biased region" description="Basic and acidic residues" evidence="2">
    <location>
        <begin position="332"/>
        <end position="344"/>
    </location>
</feature>
<accession>A0A7J6J1C7</accession>
<organism evidence="3 4">
    <name type="scientific">Colletotrichum fructicola (strain Nara gc5)</name>
    <name type="common">Anthracnose fungus</name>
    <name type="synonym">Colletotrichum gloeosporioides (strain Nara gc5)</name>
    <dbReference type="NCBI Taxonomy" id="1213859"/>
    <lineage>
        <taxon>Eukaryota</taxon>
        <taxon>Fungi</taxon>
        <taxon>Dikarya</taxon>
        <taxon>Ascomycota</taxon>
        <taxon>Pezizomycotina</taxon>
        <taxon>Sordariomycetes</taxon>
        <taxon>Hypocreomycetidae</taxon>
        <taxon>Glomerellales</taxon>
        <taxon>Glomerellaceae</taxon>
        <taxon>Colletotrichum</taxon>
        <taxon>Colletotrichum gloeosporioides species complex</taxon>
    </lineage>
</organism>